<proteinExistence type="predicted"/>
<accession>A0A369J762</accession>
<protein>
    <submittedName>
        <fullName evidence="1">Uncharacterized protein</fullName>
    </submittedName>
</protein>
<evidence type="ECO:0000313" key="2">
    <source>
        <dbReference type="Proteomes" id="UP000076154"/>
    </source>
</evidence>
<comment type="caution">
    <text evidence="1">The sequence shown here is derived from an EMBL/GenBank/DDBJ whole genome shotgun (WGS) entry which is preliminary data.</text>
</comment>
<name>A0A369J762_HYPMA</name>
<sequence length="151" mass="16800">MRTIDQLEAVSLSIVKESLNYEDDDDDELPEYCPGPEEWWADISIRFPGYGVYNANEGEGASDGLDSHDDFAPFFWSTHDHLLADEPELMDEYQDAPVEGCHPRRGQTHHGQDPVVLFKFPSSSLTHSMATGANTGISMICTCADPAFDPF</sequence>
<dbReference type="EMBL" id="LUEZ02000120">
    <property type="protein sequence ID" value="RDB17000.1"/>
    <property type="molecule type" value="Genomic_DNA"/>
</dbReference>
<evidence type="ECO:0000313" key="1">
    <source>
        <dbReference type="EMBL" id="RDB17000.1"/>
    </source>
</evidence>
<dbReference type="InParanoid" id="A0A369J762"/>
<reference evidence="1" key="1">
    <citation type="submission" date="2018-04" db="EMBL/GenBank/DDBJ databases">
        <title>Whole genome sequencing of Hypsizygus marmoreus.</title>
        <authorList>
            <person name="Choi I.-G."/>
            <person name="Min B."/>
            <person name="Kim J.-G."/>
            <person name="Kim S."/>
            <person name="Oh Y.-L."/>
            <person name="Kong W.-S."/>
            <person name="Park H."/>
            <person name="Jeong J."/>
            <person name="Song E.-S."/>
        </authorList>
    </citation>
    <scope>NUCLEOTIDE SEQUENCE [LARGE SCALE GENOMIC DNA]</scope>
    <source>
        <strain evidence="1">51987-8</strain>
    </source>
</reference>
<gene>
    <name evidence="1" type="ORF">Hypma_002066</name>
</gene>
<dbReference type="Proteomes" id="UP000076154">
    <property type="component" value="Unassembled WGS sequence"/>
</dbReference>
<dbReference type="AlphaFoldDB" id="A0A369J762"/>
<organism evidence="1 2">
    <name type="scientific">Hypsizygus marmoreus</name>
    <name type="common">White beech mushroom</name>
    <name type="synonym">Agaricus marmoreus</name>
    <dbReference type="NCBI Taxonomy" id="39966"/>
    <lineage>
        <taxon>Eukaryota</taxon>
        <taxon>Fungi</taxon>
        <taxon>Dikarya</taxon>
        <taxon>Basidiomycota</taxon>
        <taxon>Agaricomycotina</taxon>
        <taxon>Agaricomycetes</taxon>
        <taxon>Agaricomycetidae</taxon>
        <taxon>Agaricales</taxon>
        <taxon>Tricholomatineae</taxon>
        <taxon>Lyophyllaceae</taxon>
        <taxon>Hypsizygus</taxon>
    </lineage>
</organism>
<keyword evidence="2" id="KW-1185">Reference proteome</keyword>